<reference evidence="5" key="1">
    <citation type="journal article" date="2019" name="Int. J. Syst. Evol. Microbiol.">
        <title>The Global Catalogue of Microorganisms (GCM) 10K type strain sequencing project: providing services to taxonomists for standard genome sequencing and annotation.</title>
        <authorList>
            <consortium name="The Broad Institute Genomics Platform"/>
            <consortium name="The Broad Institute Genome Sequencing Center for Infectious Disease"/>
            <person name="Wu L."/>
            <person name="Ma J."/>
        </authorList>
    </citation>
    <scope>NUCLEOTIDE SEQUENCE [LARGE SCALE GENOMIC DNA]</scope>
    <source>
        <strain evidence="5">CGMCC 4.1469</strain>
    </source>
</reference>
<proteinExistence type="predicted"/>
<accession>A0ABW0KMD0</accession>
<organism evidence="4 5">
    <name type="scientific">Prosthecobacter fluviatilis</name>
    <dbReference type="NCBI Taxonomy" id="445931"/>
    <lineage>
        <taxon>Bacteria</taxon>
        <taxon>Pseudomonadati</taxon>
        <taxon>Verrucomicrobiota</taxon>
        <taxon>Verrucomicrobiia</taxon>
        <taxon>Verrucomicrobiales</taxon>
        <taxon>Verrucomicrobiaceae</taxon>
        <taxon>Prosthecobacter</taxon>
    </lineage>
</organism>
<comment type="caution">
    <text evidence="4">The sequence shown here is derived from an EMBL/GenBank/DDBJ whole genome shotgun (WGS) entry which is preliminary data.</text>
</comment>
<keyword evidence="5" id="KW-1185">Reference proteome</keyword>
<dbReference type="RefSeq" id="WP_377164879.1">
    <property type="nucleotide sequence ID" value="NZ_JBHSMQ010000002.1"/>
</dbReference>
<keyword evidence="3" id="KW-0804">Transcription</keyword>
<evidence type="ECO:0000313" key="5">
    <source>
        <dbReference type="Proteomes" id="UP001596052"/>
    </source>
</evidence>
<dbReference type="InterPro" id="IPR039425">
    <property type="entry name" value="RNA_pol_sigma-70-like"/>
</dbReference>
<protein>
    <submittedName>
        <fullName evidence="4">RNA polymerase sigma factor</fullName>
    </submittedName>
</protein>
<name>A0ABW0KMD0_9BACT</name>
<dbReference type="PANTHER" id="PTHR43133">
    <property type="entry name" value="RNA POLYMERASE ECF-TYPE SIGMA FACTO"/>
    <property type="match status" value="1"/>
</dbReference>
<dbReference type="Proteomes" id="UP001596052">
    <property type="component" value="Unassembled WGS sequence"/>
</dbReference>
<dbReference type="EMBL" id="JBHSMQ010000002">
    <property type="protein sequence ID" value="MFC5454618.1"/>
    <property type="molecule type" value="Genomic_DNA"/>
</dbReference>
<sequence>MQDSQPAGSFMPTRWTLVLRANAASPEGRAALSDLCAAYYQPVFVFLRRTGFDPDMARDHTHSFFAHLLQRGFAGPDPERGRFRSYLLGAVKYFVIGLQNHACRGKRGGCMTHEPLDAGGESSPHLMIGDPSAFPRSEIFDREWAVALMNRAVAALAAEHSCGRSAQFEALQTWLMGDGAACHAETAKKLGMSEGSVKVAAHRLRKRFRELLRQEIAQTLHDEADVEDELRYLCSVHG</sequence>
<keyword evidence="1" id="KW-0805">Transcription regulation</keyword>
<evidence type="ECO:0000256" key="3">
    <source>
        <dbReference type="ARBA" id="ARBA00023163"/>
    </source>
</evidence>
<gene>
    <name evidence="4" type="ORF">ACFQDI_07140</name>
</gene>
<dbReference type="InterPro" id="IPR036388">
    <property type="entry name" value="WH-like_DNA-bd_sf"/>
</dbReference>
<dbReference type="Gene3D" id="1.10.1740.10">
    <property type="match status" value="1"/>
</dbReference>
<keyword evidence="2" id="KW-0731">Sigma factor</keyword>
<dbReference type="PANTHER" id="PTHR43133:SF51">
    <property type="entry name" value="RNA POLYMERASE SIGMA FACTOR"/>
    <property type="match status" value="1"/>
</dbReference>
<evidence type="ECO:0000256" key="2">
    <source>
        <dbReference type="ARBA" id="ARBA00023082"/>
    </source>
</evidence>
<evidence type="ECO:0000313" key="4">
    <source>
        <dbReference type="EMBL" id="MFC5454618.1"/>
    </source>
</evidence>
<evidence type="ECO:0000256" key="1">
    <source>
        <dbReference type="ARBA" id="ARBA00023015"/>
    </source>
</evidence>
<dbReference type="Gene3D" id="1.10.10.10">
    <property type="entry name" value="Winged helix-like DNA-binding domain superfamily/Winged helix DNA-binding domain"/>
    <property type="match status" value="1"/>
</dbReference>